<organism evidence="3 4">
    <name type="scientific">Riccia fluitans</name>
    <dbReference type="NCBI Taxonomy" id="41844"/>
    <lineage>
        <taxon>Eukaryota</taxon>
        <taxon>Viridiplantae</taxon>
        <taxon>Streptophyta</taxon>
        <taxon>Embryophyta</taxon>
        <taxon>Marchantiophyta</taxon>
        <taxon>Marchantiopsida</taxon>
        <taxon>Marchantiidae</taxon>
        <taxon>Marchantiales</taxon>
        <taxon>Ricciaceae</taxon>
        <taxon>Riccia</taxon>
    </lineage>
</organism>
<feature type="region of interest" description="Disordered" evidence="1">
    <location>
        <begin position="84"/>
        <end position="110"/>
    </location>
</feature>
<accession>A0ABD1XKY8</accession>
<evidence type="ECO:0000313" key="3">
    <source>
        <dbReference type="EMBL" id="KAL2609585.1"/>
    </source>
</evidence>
<protein>
    <recommendedName>
        <fullName evidence="5">Secreted protein</fullName>
    </recommendedName>
</protein>
<comment type="caution">
    <text evidence="3">The sequence shown here is derived from an EMBL/GenBank/DDBJ whole genome shotgun (WGS) entry which is preliminary data.</text>
</comment>
<name>A0ABD1XKY8_9MARC</name>
<feature type="signal peptide" evidence="2">
    <location>
        <begin position="1"/>
        <end position="17"/>
    </location>
</feature>
<gene>
    <name evidence="3" type="ORF">R1flu_028158</name>
</gene>
<keyword evidence="4" id="KW-1185">Reference proteome</keyword>
<evidence type="ECO:0000256" key="1">
    <source>
        <dbReference type="SAM" id="MobiDB-lite"/>
    </source>
</evidence>
<reference evidence="3 4" key="1">
    <citation type="submission" date="2024-09" db="EMBL/GenBank/DDBJ databases">
        <title>Chromosome-scale assembly of Riccia fluitans.</title>
        <authorList>
            <person name="Paukszto L."/>
            <person name="Sawicki J."/>
            <person name="Karawczyk K."/>
            <person name="Piernik-Szablinska J."/>
            <person name="Szczecinska M."/>
            <person name="Mazdziarz M."/>
        </authorList>
    </citation>
    <scope>NUCLEOTIDE SEQUENCE [LARGE SCALE GENOMIC DNA]</scope>
    <source>
        <strain evidence="3">Rf_01</strain>
        <tissue evidence="3">Aerial parts of the thallus</tissue>
    </source>
</reference>
<dbReference type="EMBL" id="JBHFFA010000008">
    <property type="protein sequence ID" value="KAL2609585.1"/>
    <property type="molecule type" value="Genomic_DNA"/>
</dbReference>
<dbReference type="Proteomes" id="UP001605036">
    <property type="component" value="Unassembled WGS sequence"/>
</dbReference>
<sequence length="110" mass="12271">MLAFLLSILDLGAIVEASARMRFDVKSGIETSRAHDSLSFPQPIERSPYMDTEWATVEMRSGSSLSNENTLSCRKEEFCRFQVASGSPSHRVLRDDPPSDQTPRAPNNPK</sequence>
<dbReference type="AlphaFoldDB" id="A0ABD1XKY8"/>
<feature type="compositionally biased region" description="Polar residues" evidence="1">
    <location>
        <begin position="99"/>
        <end position="110"/>
    </location>
</feature>
<evidence type="ECO:0000256" key="2">
    <source>
        <dbReference type="SAM" id="SignalP"/>
    </source>
</evidence>
<keyword evidence="2" id="KW-0732">Signal</keyword>
<evidence type="ECO:0008006" key="5">
    <source>
        <dbReference type="Google" id="ProtNLM"/>
    </source>
</evidence>
<evidence type="ECO:0000313" key="4">
    <source>
        <dbReference type="Proteomes" id="UP001605036"/>
    </source>
</evidence>
<feature type="chain" id="PRO_5044777397" description="Secreted protein" evidence="2">
    <location>
        <begin position="18"/>
        <end position="110"/>
    </location>
</feature>
<proteinExistence type="predicted"/>